<sequence length="364" mass="41865">MSAISYIPPNRKLFNSRHKLTRRELQNSLVDWSTALDVSLDEDSSLILYGVPVVGSVYTRSSTISSDSGEDLFEPDLRSRLQSNLSLESLIQENKKRISTHHESLELINSKGHNAVSIKMSTKQEIEKLKDRNTHLFGRAQLLQEQWDKVRRCRDPTVLLIEIGKNGLYWFGIPSDLRPAVYRCCLHQLGGSAPVGKLFDAISECCRDKILATQIYHHIRRNFSFITELGDPLTQANAVEARLLSKYPGLHYHLTQILKLNLIDGFVRPFLINSLVYAFSSHAMHGVGMELLDIVVVAVYYRDLSRFMLDEFLFNVLEQTHFKFFNETKHELAQQLENIRFELAHTLEQSRWNHGRLIIDQVST</sequence>
<name>A0A7H9HNE5_9SACH</name>
<evidence type="ECO:0000313" key="1">
    <source>
        <dbReference type="EMBL" id="QLQ79288.1"/>
    </source>
</evidence>
<protein>
    <submittedName>
        <fullName evidence="1">Uncharacterized protein</fullName>
    </submittedName>
</protein>
<gene>
    <name evidence="1" type="ORF">HG537_0B06360</name>
</gene>
<keyword evidence="2" id="KW-1185">Reference proteome</keyword>
<dbReference type="Proteomes" id="UP000510647">
    <property type="component" value="Chromosome 2"/>
</dbReference>
<reference evidence="1 2" key="1">
    <citation type="submission" date="2020-06" db="EMBL/GenBank/DDBJ databases">
        <title>The yeast mating-type switching endonuclease HO is a domesticated member of an unorthodox homing genetic element family.</title>
        <authorList>
            <person name="Coughlan A.Y."/>
            <person name="Lombardi L."/>
            <person name="Braun-Galleani S."/>
            <person name="Martos A.R."/>
            <person name="Galeote V."/>
            <person name="Bigey F."/>
            <person name="Dequin S."/>
            <person name="Byrne K.P."/>
            <person name="Wolfe K.H."/>
        </authorList>
    </citation>
    <scope>NUCLEOTIDE SEQUENCE [LARGE SCALE GENOMIC DNA]</scope>
    <source>
        <strain evidence="1 2">CBS2947</strain>
    </source>
</reference>
<dbReference type="OrthoDB" id="4052116at2759"/>
<accession>A0A7H9HNE5</accession>
<proteinExistence type="predicted"/>
<organism evidence="1 2">
    <name type="scientific">Torulaspora globosa</name>
    <dbReference type="NCBI Taxonomy" id="48254"/>
    <lineage>
        <taxon>Eukaryota</taxon>
        <taxon>Fungi</taxon>
        <taxon>Dikarya</taxon>
        <taxon>Ascomycota</taxon>
        <taxon>Saccharomycotina</taxon>
        <taxon>Saccharomycetes</taxon>
        <taxon>Saccharomycetales</taxon>
        <taxon>Saccharomycetaceae</taxon>
        <taxon>Torulaspora</taxon>
    </lineage>
</organism>
<evidence type="ECO:0000313" key="2">
    <source>
        <dbReference type="Proteomes" id="UP000510647"/>
    </source>
</evidence>
<dbReference type="EMBL" id="CP059268">
    <property type="protein sequence ID" value="QLQ79288.1"/>
    <property type="molecule type" value="Genomic_DNA"/>
</dbReference>
<dbReference type="AlphaFoldDB" id="A0A7H9HNE5"/>